<dbReference type="OrthoDB" id="5967017at2759"/>
<reference evidence="2" key="1">
    <citation type="submission" date="2019-08" db="EMBL/GenBank/DDBJ databases">
        <title>The genome of the North American firefly Photinus pyralis.</title>
        <authorList>
            <consortium name="Photinus pyralis genome working group"/>
            <person name="Fallon T.R."/>
            <person name="Sander Lower S.E."/>
            <person name="Weng J.-K."/>
        </authorList>
    </citation>
    <scope>NUCLEOTIDE SEQUENCE</scope>
    <source>
        <strain evidence="2">TRF0915ILg1</strain>
        <tissue evidence="2">Whole body</tissue>
    </source>
</reference>
<dbReference type="Proteomes" id="UP000801492">
    <property type="component" value="Unassembled WGS sequence"/>
</dbReference>
<accession>A0A8K0CBW6</accession>
<evidence type="ECO:0000313" key="2">
    <source>
        <dbReference type="EMBL" id="KAF2884630.1"/>
    </source>
</evidence>
<proteinExistence type="predicted"/>
<evidence type="ECO:0000256" key="1">
    <source>
        <dbReference type="SAM" id="MobiDB-lite"/>
    </source>
</evidence>
<organism evidence="2 3">
    <name type="scientific">Ignelater luminosus</name>
    <name type="common">Cucubano</name>
    <name type="synonym">Pyrophorus luminosus</name>
    <dbReference type="NCBI Taxonomy" id="2038154"/>
    <lineage>
        <taxon>Eukaryota</taxon>
        <taxon>Metazoa</taxon>
        <taxon>Ecdysozoa</taxon>
        <taxon>Arthropoda</taxon>
        <taxon>Hexapoda</taxon>
        <taxon>Insecta</taxon>
        <taxon>Pterygota</taxon>
        <taxon>Neoptera</taxon>
        <taxon>Endopterygota</taxon>
        <taxon>Coleoptera</taxon>
        <taxon>Polyphaga</taxon>
        <taxon>Elateriformia</taxon>
        <taxon>Elateroidea</taxon>
        <taxon>Elateridae</taxon>
        <taxon>Agrypninae</taxon>
        <taxon>Pyrophorini</taxon>
        <taxon>Ignelater</taxon>
    </lineage>
</organism>
<feature type="region of interest" description="Disordered" evidence="1">
    <location>
        <begin position="308"/>
        <end position="332"/>
    </location>
</feature>
<protein>
    <submittedName>
        <fullName evidence="2">Uncharacterized protein</fullName>
    </submittedName>
</protein>
<dbReference type="EMBL" id="VTPC01090147">
    <property type="protein sequence ID" value="KAF2884630.1"/>
    <property type="molecule type" value="Genomic_DNA"/>
</dbReference>
<name>A0A8K0CBW6_IGNLU</name>
<evidence type="ECO:0000313" key="3">
    <source>
        <dbReference type="Proteomes" id="UP000801492"/>
    </source>
</evidence>
<sequence>MEVEKGKPKVLRKGARLVLNDWINEGIIKEMNEDFGDKSCHCLPHLDVIKFGSSTPIRPVFDVSARDHTNRNSVSLNQCLENGPNLIEKIPAVFARFHRHCRAVFGVSPSPFQLVASIEYDLGQVLAECKSGVRDLSVDLVEQLKGSFYVDNCVTSLDTQTYCLEFMEFTKSIMWERKFDLRGRHVKGELVAQEYNAAEMRQLLLVQQETFDGAFNKRLKTLLPFTDKDGLIRMKTKVSNRADEVEEIGVPDIDLIESTHLNRRFRYRQHLKSTLRQRFRTQYLGQLKLFFAKVSKAVGERLREPVEEDITLDSCPKTSDPDEGEKEPVKSS</sequence>
<dbReference type="AlphaFoldDB" id="A0A8K0CBW6"/>
<keyword evidence="3" id="KW-1185">Reference proteome</keyword>
<comment type="caution">
    <text evidence="2">The sequence shown here is derived from an EMBL/GenBank/DDBJ whole genome shotgun (WGS) entry which is preliminary data.</text>
</comment>
<gene>
    <name evidence="2" type="ORF">ILUMI_21538</name>
</gene>